<sequence>MTESKQRKERRTNRVLGTAEAIFHPVYHRECNPGFSEYFAGLLKARRYPCYTIGMALWCPSCALLGLWLLVRGKAVIV</sequence>
<protein>
    <submittedName>
        <fullName evidence="2">Uncharacterized protein</fullName>
    </submittedName>
</protein>
<organism evidence="2">
    <name type="scientific">marine sediment metagenome</name>
    <dbReference type="NCBI Taxonomy" id="412755"/>
    <lineage>
        <taxon>unclassified sequences</taxon>
        <taxon>metagenomes</taxon>
        <taxon>ecological metagenomes</taxon>
    </lineage>
</organism>
<comment type="caution">
    <text evidence="2">The sequence shown here is derived from an EMBL/GenBank/DDBJ whole genome shotgun (WGS) entry which is preliminary data.</text>
</comment>
<accession>A0A0F9PSN5</accession>
<proteinExistence type="predicted"/>
<dbReference type="AlphaFoldDB" id="A0A0F9PSN5"/>
<keyword evidence="1" id="KW-0472">Membrane</keyword>
<dbReference type="EMBL" id="LAZR01002089">
    <property type="protein sequence ID" value="KKN34710.1"/>
    <property type="molecule type" value="Genomic_DNA"/>
</dbReference>
<reference evidence="2" key="1">
    <citation type="journal article" date="2015" name="Nature">
        <title>Complex archaea that bridge the gap between prokaryotes and eukaryotes.</title>
        <authorList>
            <person name="Spang A."/>
            <person name="Saw J.H."/>
            <person name="Jorgensen S.L."/>
            <person name="Zaremba-Niedzwiedzka K."/>
            <person name="Martijn J."/>
            <person name="Lind A.E."/>
            <person name="van Eijk R."/>
            <person name="Schleper C."/>
            <person name="Guy L."/>
            <person name="Ettema T.J."/>
        </authorList>
    </citation>
    <scope>NUCLEOTIDE SEQUENCE</scope>
</reference>
<gene>
    <name evidence="2" type="ORF">LCGC14_0790920</name>
</gene>
<feature type="transmembrane region" description="Helical" evidence="1">
    <location>
        <begin position="48"/>
        <end position="71"/>
    </location>
</feature>
<keyword evidence="1" id="KW-0812">Transmembrane</keyword>
<evidence type="ECO:0000313" key="2">
    <source>
        <dbReference type="EMBL" id="KKN34710.1"/>
    </source>
</evidence>
<evidence type="ECO:0000256" key="1">
    <source>
        <dbReference type="SAM" id="Phobius"/>
    </source>
</evidence>
<keyword evidence="1" id="KW-1133">Transmembrane helix</keyword>
<name>A0A0F9PSN5_9ZZZZ</name>